<accession>A0A2N3MZT0</accession>
<dbReference type="Gene3D" id="3.40.50.300">
    <property type="entry name" value="P-loop containing nucleotide triphosphate hydrolases"/>
    <property type="match status" value="1"/>
</dbReference>
<comment type="caution">
    <text evidence="3">The sequence shown here is derived from an EMBL/GenBank/DDBJ whole genome shotgun (WGS) entry which is preliminary data.</text>
</comment>
<dbReference type="PANTHER" id="PTHR10039">
    <property type="entry name" value="AMELOGENIN"/>
    <property type="match status" value="1"/>
</dbReference>
<dbReference type="InterPro" id="IPR056884">
    <property type="entry name" value="NPHP3-like_N"/>
</dbReference>
<evidence type="ECO:0000259" key="2">
    <source>
        <dbReference type="Pfam" id="PF24883"/>
    </source>
</evidence>
<organism evidence="3 4">
    <name type="scientific">Lomentospora prolificans</name>
    <dbReference type="NCBI Taxonomy" id="41688"/>
    <lineage>
        <taxon>Eukaryota</taxon>
        <taxon>Fungi</taxon>
        <taxon>Dikarya</taxon>
        <taxon>Ascomycota</taxon>
        <taxon>Pezizomycotina</taxon>
        <taxon>Sordariomycetes</taxon>
        <taxon>Hypocreomycetidae</taxon>
        <taxon>Microascales</taxon>
        <taxon>Microascaceae</taxon>
        <taxon>Lomentospora</taxon>
    </lineage>
</organism>
<dbReference type="STRING" id="41688.A0A2N3MZT0"/>
<dbReference type="Pfam" id="PF24883">
    <property type="entry name" value="NPHP3_N"/>
    <property type="match status" value="1"/>
</dbReference>
<evidence type="ECO:0000313" key="4">
    <source>
        <dbReference type="Proteomes" id="UP000233524"/>
    </source>
</evidence>
<dbReference type="EMBL" id="NLAX01001584">
    <property type="protein sequence ID" value="PKS05670.1"/>
    <property type="molecule type" value="Genomic_DNA"/>
</dbReference>
<keyword evidence="1" id="KW-0677">Repeat</keyword>
<dbReference type="InParanoid" id="A0A2N3MZT0"/>
<name>A0A2N3MZT0_9PEZI</name>
<dbReference type="InterPro" id="IPR027417">
    <property type="entry name" value="P-loop_NTPase"/>
</dbReference>
<proteinExistence type="predicted"/>
<dbReference type="VEuPathDB" id="FungiDB:jhhlp_008189"/>
<evidence type="ECO:0000313" key="3">
    <source>
        <dbReference type="EMBL" id="PKS05670.1"/>
    </source>
</evidence>
<gene>
    <name evidence="3" type="ORF">jhhlp_008189</name>
</gene>
<dbReference type="OrthoDB" id="5067912at2759"/>
<feature type="domain" description="Nephrocystin 3-like N-terminal" evidence="2">
    <location>
        <begin position="80"/>
        <end position="142"/>
    </location>
</feature>
<dbReference type="PANTHER" id="PTHR10039:SF16">
    <property type="entry name" value="GPI INOSITOL-DEACYLASE"/>
    <property type="match status" value="1"/>
</dbReference>
<sequence length="144" mass="16306">MAAAAYAKELLCEILPTKVQAEKIGEDISKIYSAAKVNLIDQNVYSLMSDNHRIRIDNWLILADPSTNYKDVKTKRHPRTGDWLIASDTFVEWASGTPQYLWLYGLAGCGKTILSSRILDYLHLNQVDNEITLQFFFSFSGADK</sequence>
<keyword evidence="4" id="KW-1185">Reference proteome</keyword>
<dbReference type="Proteomes" id="UP000233524">
    <property type="component" value="Unassembled WGS sequence"/>
</dbReference>
<evidence type="ECO:0000256" key="1">
    <source>
        <dbReference type="ARBA" id="ARBA00022737"/>
    </source>
</evidence>
<reference evidence="3 4" key="1">
    <citation type="journal article" date="2017" name="G3 (Bethesda)">
        <title>First Draft Genome Sequence of the Pathogenic Fungus Lomentospora prolificans (Formerly Scedosporium prolificans).</title>
        <authorList>
            <person name="Luo R."/>
            <person name="Zimin A."/>
            <person name="Workman R."/>
            <person name="Fan Y."/>
            <person name="Pertea G."/>
            <person name="Grossman N."/>
            <person name="Wear M.P."/>
            <person name="Jia B."/>
            <person name="Miller H."/>
            <person name="Casadevall A."/>
            <person name="Timp W."/>
            <person name="Zhang S.X."/>
            <person name="Salzberg S.L."/>
        </authorList>
    </citation>
    <scope>NUCLEOTIDE SEQUENCE [LARGE SCALE GENOMIC DNA]</scope>
    <source>
        <strain evidence="3 4">JHH-5317</strain>
    </source>
</reference>
<dbReference type="AlphaFoldDB" id="A0A2N3MZT0"/>
<protein>
    <recommendedName>
        <fullName evidence="2">Nephrocystin 3-like N-terminal domain-containing protein</fullName>
    </recommendedName>
</protein>